<dbReference type="Gene3D" id="3.40.50.720">
    <property type="entry name" value="NAD(P)-binding Rossmann-like Domain"/>
    <property type="match status" value="2"/>
</dbReference>
<protein>
    <submittedName>
        <fullName evidence="3">NAD(P)-dependent oxidoreductase</fullName>
    </submittedName>
</protein>
<dbReference type="RefSeq" id="WP_344037392.1">
    <property type="nucleotide sequence ID" value="NZ_BAAAKE010000007.1"/>
</dbReference>
<evidence type="ECO:0000256" key="1">
    <source>
        <dbReference type="SAM" id="MobiDB-lite"/>
    </source>
</evidence>
<dbReference type="InterPro" id="IPR036291">
    <property type="entry name" value="NAD(P)-bd_dom_sf"/>
</dbReference>
<organism evidence="3 4">
    <name type="scientific">Saccharothrix xinjiangensis</name>
    <dbReference type="NCBI Taxonomy" id="204798"/>
    <lineage>
        <taxon>Bacteria</taxon>
        <taxon>Bacillati</taxon>
        <taxon>Actinomycetota</taxon>
        <taxon>Actinomycetes</taxon>
        <taxon>Pseudonocardiales</taxon>
        <taxon>Pseudonocardiaceae</taxon>
        <taxon>Saccharothrix</taxon>
    </lineage>
</organism>
<reference evidence="4" key="1">
    <citation type="journal article" date="2019" name="Int. J. Syst. Evol. Microbiol.">
        <title>The Global Catalogue of Microorganisms (GCM) 10K type strain sequencing project: providing services to taxonomists for standard genome sequencing and annotation.</title>
        <authorList>
            <consortium name="The Broad Institute Genomics Platform"/>
            <consortium name="The Broad Institute Genome Sequencing Center for Infectious Disease"/>
            <person name="Wu L."/>
            <person name="Ma J."/>
        </authorList>
    </citation>
    <scope>NUCLEOTIDE SEQUENCE [LARGE SCALE GENOMIC DNA]</scope>
    <source>
        <strain evidence="4">KCTC 12848</strain>
    </source>
</reference>
<feature type="domain" description="D-isomer specific 2-hydroxyacid dehydrogenase NAD-binding" evidence="2">
    <location>
        <begin position="42"/>
        <end position="166"/>
    </location>
</feature>
<dbReference type="EMBL" id="JBHSJB010000053">
    <property type="protein sequence ID" value="MFC5060422.1"/>
    <property type="molecule type" value="Genomic_DNA"/>
</dbReference>
<evidence type="ECO:0000259" key="2">
    <source>
        <dbReference type="Pfam" id="PF02826"/>
    </source>
</evidence>
<name>A0ABV9YFA0_9PSEU</name>
<dbReference type="Pfam" id="PF02826">
    <property type="entry name" value="2-Hacid_dh_C"/>
    <property type="match status" value="1"/>
</dbReference>
<comment type="caution">
    <text evidence="3">The sequence shown here is derived from an EMBL/GenBank/DDBJ whole genome shotgun (WGS) entry which is preliminary data.</text>
</comment>
<sequence length="201" mass="21206">MGAEQHMLTAGSPAAPAAPAAAVSVRDGRNGRLVCPRQDGLLDRLRSFDVEVLLHDPLVTTARAARLGVEPVGVDDLCRRSDLVTVHAPALPETRHLLDARGPALLPEGAVVVDTARGSLVDTEALARACRTGAISAILDVTEPEPLPPDHPLLTLPNVLVTPHLAGAQGRELRRLGEVGRFVKGAPLLGRVEPEQLLYIA</sequence>
<proteinExistence type="predicted"/>
<dbReference type="PANTHER" id="PTHR42938">
    <property type="entry name" value="FORMATE DEHYDROGENASE 1"/>
    <property type="match status" value="1"/>
</dbReference>
<dbReference type="SUPFAM" id="SSF51735">
    <property type="entry name" value="NAD(P)-binding Rossmann-fold domains"/>
    <property type="match status" value="1"/>
</dbReference>
<gene>
    <name evidence="3" type="ORF">ACFPFM_42500</name>
</gene>
<evidence type="ECO:0000313" key="4">
    <source>
        <dbReference type="Proteomes" id="UP001595833"/>
    </source>
</evidence>
<feature type="region of interest" description="Disordered" evidence="1">
    <location>
        <begin position="1"/>
        <end position="22"/>
    </location>
</feature>
<dbReference type="InterPro" id="IPR006140">
    <property type="entry name" value="D-isomer_DH_NAD-bd"/>
</dbReference>
<feature type="compositionally biased region" description="Low complexity" evidence="1">
    <location>
        <begin position="13"/>
        <end position="22"/>
    </location>
</feature>
<dbReference type="Proteomes" id="UP001595833">
    <property type="component" value="Unassembled WGS sequence"/>
</dbReference>
<dbReference type="PANTHER" id="PTHR42938:SF9">
    <property type="entry name" value="FORMATE DEHYDROGENASE 1"/>
    <property type="match status" value="1"/>
</dbReference>
<keyword evidence="4" id="KW-1185">Reference proteome</keyword>
<accession>A0ABV9YFA0</accession>
<evidence type="ECO:0000313" key="3">
    <source>
        <dbReference type="EMBL" id="MFC5060422.1"/>
    </source>
</evidence>